<dbReference type="EMBL" id="LFYR01001802">
    <property type="protein sequence ID" value="KMZ59348.1"/>
    <property type="molecule type" value="Genomic_DNA"/>
</dbReference>
<dbReference type="SUPFAM" id="SSF81383">
    <property type="entry name" value="F-box domain"/>
    <property type="match status" value="1"/>
</dbReference>
<protein>
    <submittedName>
        <fullName evidence="2">Protein UNUSUAL FLORAL ORGANS</fullName>
    </submittedName>
</protein>
<evidence type="ECO:0000313" key="2">
    <source>
        <dbReference type="EMBL" id="KMZ59348.1"/>
    </source>
</evidence>
<evidence type="ECO:0000259" key="1">
    <source>
        <dbReference type="PROSITE" id="PS50181"/>
    </source>
</evidence>
<sequence>MEQPRAKILVMTVAETVQPSSPPSSSSSNCTAIDSRIWRNLPQPLLDRILMFLPPPAFFRARCVCRRWYAFLYSNAFLKLHCRLAPRRDWLIFFDHNSPKNNNVYSTAAITHSQRQPPLGLLLDTVNDVWYRISFEDVMPLGFSPEASNGGLLCWVSNEAGPKSAILCNPLSKSISQLPAVTKPRLFPSVGFTVKNNAFNIIIAGDDLISQFAVKNLTTEGFLADGTTGFYSPWTITSQLPRLCNMESGRMVFKDETFYSMSHTPFSVLAYDTVTTEWSKIQAPMRRFLRSPSIVGCNEKVLLVAMVEKSKLNVPRSVRVWELQCCRTTWVEVERMPQETYNEFARVENGRGFECFGQGDTMGITVHGSDLVLLHDLASKIWKWAPPCLFLHGRTGCGLRGFGFEPRLCTPAIELLHSSSLFFQAFPTQ</sequence>
<dbReference type="PROSITE" id="PS50181">
    <property type="entry name" value="FBOX"/>
    <property type="match status" value="1"/>
</dbReference>
<dbReference type="SMART" id="SM00256">
    <property type="entry name" value="FBOX"/>
    <property type="match status" value="1"/>
</dbReference>
<comment type="caution">
    <text evidence="2">The sequence shown here is derived from an EMBL/GenBank/DDBJ whole genome shotgun (WGS) entry which is preliminary data.</text>
</comment>
<dbReference type="InterPro" id="IPR050796">
    <property type="entry name" value="SCF_F-box_component"/>
</dbReference>
<organism evidence="2 3">
    <name type="scientific">Zostera marina</name>
    <name type="common">Eelgrass</name>
    <dbReference type="NCBI Taxonomy" id="29655"/>
    <lineage>
        <taxon>Eukaryota</taxon>
        <taxon>Viridiplantae</taxon>
        <taxon>Streptophyta</taxon>
        <taxon>Embryophyta</taxon>
        <taxon>Tracheophyta</taxon>
        <taxon>Spermatophyta</taxon>
        <taxon>Magnoliopsida</taxon>
        <taxon>Liliopsida</taxon>
        <taxon>Zosteraceae</taxon>
        <taxon>Zostera</taxon>
    </lineage>
</organism>
<dbReference type="InterPro" id="IPR036047">
    <property type="entry name" value="F-box-like_dom_sf"/>
</dbReference>
<dbReference type="AlphaFoldDB" id="A0A0K9NRX2"/>
<keyword evidence="3" id="KW-1185">Reference proteome</keyword>
<dbReference type="GO" id="GO:0006355">
    <property type="term" value="P:regulation of DNA-templated transcription"/>
    <property type="evidence" value="ECO:0000318"/>
    <property type="project" value="GO_Central"/>
</dbReference>
<dbReference type="InterPro" id="IPR015915">
    <property type="entry name" value="Kelch-typ_b-propeller"/>
</dbReference>
<proteinExistence type="predicted"/>
<dbReference type="Proteomes" id="UP000036987">
    <property type="component" value="Unassembled WGS sequence"/>
</dbReference>
<dbReference type="InterPro" id="IPR005174">
    <property type="entry name" value="KIB1-4_b-propeller"/>
</dbReference>
<dbReference type="OrthoDB" id="1893842at2759"/>
<reference evidence="3" key="1">
    <citation type="journal article" date="2016" name="Nature">
        <title>The genome of the seagrass Zostera marina reveals angiosperm adaptation to the sea.</title>
        <authorList>
            <person name="Olsen J.L."/>
            <person name="Rouze P."/>
            <person name="Verhelst B."/>
            <person name="Lin Y.-C."/>
            <person name="Bayer T."/>
            <person name="Collen J."/>
            <person name="Dattolo E."/>
            <person name="De Paoli E."/>
            <person name="Dittami S."/>
            <person name="Maumus F."/>
            <person name="Michel G."/>
            <person name="Kersting A."/>
            <person name="Lauritano C."/>
            <person name="Lohaus R."/>
            <person name="Toepel M."/>
            <person name="Tonon T."/>
            <person name="Vanneste K."/>
            <person name="Amirebrahimi M."/>
            <person name="Brakel J."/>
            <person name="Bostroem C."/>
            <person name="Chovatia M."/>
            <person name="Grimwood J."/>
            <person name="Jenkins J.W."/>
            <person name="Jueterbock A."/>
            <person name="Mraz A."/>
            <person name="Stam W.T."/>
            <person name="Tice H."/>
            <person name="Bornberg-Bauer E."/>
            <person name="Green P.J."/>
            <person name="Pearson G.A."/>
            <person name="Procaccini G."/>
            <person name="Duarte C.M."/>
            <person name="Schmutz J."/>
            <person name="Reusch T.B.H."/>
            <person name="Van de Peer Y."/>
        </authorList>
    </citation>
    <scope>NUCLEOTIDE SEQUENCE [LARGE SCALE GENOMIC DNA]</scope>
    <source>
        <strain evidence="3">cv. Finnish</strain>
    </source>
</reference>
<dbReference type="InterPro" id="IPR001810">
    <property type="entry name" value="F-box_dom"/>
</dbReference>
<gene>
    <name evidence="2" type="ORF">ZOSMA_69G00450</name>
</gene>
<dbReference type="OMA" id="FHIDAGG"/>
<feature type="domain" description="F-box" evidence="1">
    <location>
        <begin position="35"/>
        <end position="80"/>
    </location>
</feature>
<dbReference type="STRING" id="29655.A0A0K9NRX2"/>
<name>A0A0K9NRX2_ZOSMR</name>
<accession>A0A0K9NRX2</accession>
<dbReference type="Pfam" id="PF03478">
    <property type="entry name" value="Beta-prop_KIB1-4"/>
    <property type="match status" value="1"/>
</dbReference>
<dbReference type="Pfam" id="PF00646">
    <property type="entry name" value="F-box"/>
    <property type="match status" value="1"/>
</dbReference>
<dbReference type="SUPFAM" id="SSF117281">
    <property type="entry name" value="Kelch motif"/>
    <property type="match status" value="1"/>
</dbReference>
<dbReference type="Gene3D" id="1.20.1280.50">
    <property type="match status" value="1"/>
</dbReference>
<dbReference type="PANTHER" id="PTHR31672">
    <property type="entry name" value="BNACNNG10540D PROTEIN"/>
    <property type="match status" value="1"/>
</dbReference>
<evidence type="ECO:0000313" key="3">
    <source>
        <dbReference type="Proteomes" id="UP000036987"/>
    </source>
</evidence>
<dbReference type="GO" id="GO:0000151">
    <property type="term" value="C:ubiquitin ligase complex"/>
    <property type="evidence" value="ECO:0000318"/>
    <property type="project" value="GO_Central"/>
</dbReference>
<dbReference type="GO" id="GO:0031146">
    <property type="term" value="P:SCF-dependent proteasomal ubiquitin-dependent protein catabolic process"/>
    <property type="evidence" value="ECO:0000318"/>
    <property type="project" value="GO_Central"/>
</dbReference>
<dbReference type="PANTHER" id="PTHR31672:SF12">
    <property type="entry name" value="F-BOX DOMAIN-CONTAINING PROTEIN"/>
    <property type="match status" value="1"/>
</dbReference>
<dbReference type="GO" id="GO:0004842">
    <property type="term" value="F:ubiquitin-protein transferase activity"/>
    <property type="evidence" value="ECO:0000318"/>
    <property type="project" value="GO_Central"/>
</dbReference>